<proteinExistence type="predicted"/>
<dbReference type="RefSeq" id="WP_338239038.1">
    <property type="nucleotide sequence ID" value="NZ_BQKE01000003.1"/>
</dbReference>
<evidence type="ECO:0000313" key="1">
    <source>
        <dbReference type="EMBL" id="GJM63947.1"/>
    </source>
</evidence>
<dbReference type="Proteomes" id="UP001310022">
    <property type="component" value="Unassembled WGS sequence"/>
</dbReference>
<gene>
    <name evidence="1" type="ORF">PEDI_44990</name>
</gene>
<keyword evidence="2" id="KW-1185">Reference proteome</keyword>
<comment type="caution">
    <text evidence="1">The sequence shown here is derived from an EMBL/GenBank/DDBJ whole genome shotgun (WGS) entry which is preliminary data.</text>
</comment>
<organism evidence="1 2">
    <name type="scientific">Persicobacter diffluens</name>
    <dbReference type="NCBI Taxonomy" id="981"/>
    <lineage>
        <taxon>Bacteria</taxon>
        <taxon>Pseudomonadati</taxon>
        <taxon>Bacteroidota</taxon>
        <taxon>Cytophagia</taxon>
        <taxon>Cytophagales</taxon>
        <taxon>Persicobacteraceae</taxon>
        <taxon>Persicobacter</taxon>
    </lineage>
</organism>
<accession>A0AAN4W445</accession>
<protein>
    <submittedName>
        <fullName evidence="1">Uncharacterized protein</fullName>
    </submittedName>
</protein>
<dbReference type="EMBL" id="BQKE01000003">
    <property type="protein sequence ID" value="GJM63947.1"/>
    <property type="molecule type" value="Genomic_DNA"/>
</dbReference>
<sequence length="113" mass="12895">MLDQQSRCSVKLLLDQIITKYENLKGEISHQSNSSAIRLNRKGESGPGIVINFTGDLNSRIDTVEISGPRGLLINELNMIKRSKKFWQFEVIDYHFNDTLFSPTIDLVVRKCP</sequence>
<name>A0AAN4W445_9BACT</name>
<dbReference type="AlphaFoldDB" id="A0AAN4W445"/>
<evidence type="ECO:0000313" key="2">
    <source>
        <dbReference type="Proteomes" id="UP001310022"/>
    </source>
</evidence>
<reference evidence="1 2" key="1">
    <citation type="submission" date="2021-12" db="EMBL/GenBank/DDBJ databases">
        <title>Genome sequencing of bacteria with rrn-lacking chromosome and rrn-plasmid.</title>
        <authorList>
            <person name="Anda M."/>
            <person name="Iwasaki W."/>
        </authorList>
    </citation>
    <scope>NUCLEOTIDE SEQUENCE [LARGE SCALE GENOMIC DNA]</scope>
    <source>
        <strain evidence="1 2">NBRC 15940</strain>
    </source>
</reference>